<accession>A0A6B2M3N8</accession>
<evidence type="ECO:0000313" key="4">
    <source>
        <dbReference type="Proteomes" id="UP000478417"/>
    </source>
</evidence>
<dbReference type="Pfam" id="PF03781">
    <property type="entry name" value="FGE-sulfatase"/>
    <property type="match status" value="1"/>
</dbReference>
<reference evidence="3 4" key="1">
    <citation type="submission" date="2020-02" db="EMBL/GenBank/DDBJ databases">
        <title>Albibacoteraceae fam. nov., the first described family within the subdivision 4 Verrucomicrobia.</title>
        <authorList>
            <person name="Xi F."/>
        </authorList>
    </citation>
    <scope>NUCLEOTIDE SEQUENCE [LARGE SCALE GENOMIC DNA]</scope>
    <source>
        <strain evidence="3 4">CK1056</strain>
    </source>
</reference>
<protein>
    <submittedName>
        <fullName evidence="3">Formylglycine-generating enzyme family protein</fullName>
    </submittedName>
</protein>
<sequence>MDCCKPEKGFGSAEEPSDEKHASRAPDLSGMIRLEGGTFLMGCTDEDGWPADGEGPVREVELRPFYLDMTTVTNAQFAEFVESTGYKTEAERFGWSYVFQLLVPGNILRKLQGSRKVDGLNWWVGVEGASWKKPEGPGSNIKKRMNYPVVHVSWHDAKHFADWAGKRLPTEAEWEYAARGGLVQERYCWGNELTPKGKHMCNIWQGDFPKSNTAEDGYVGTAPARSFPKNGYGFYNMAGNVWEWCADWFSPTWHVPDKPETRINPKGPETGQDFGKTGGPGRVMRGGSYLCHDSYCNRYRVGARTANTPDSSTGNCGFRCAADIPDSPVAKE</sequence>
<dbReference type="InterPro" id="IPR005532">
    <property type="entry name" value="SUMF_dom"/>
</dbReference>
<keyword evidence="4" id="KW-1185">Reference proteome</keyword>
<comment type="caution">
    <text evidence="3">The sequence shown here is derived from an EMBL/GenBank/DDBJ whole genome shotgun (WGS) entry which is preliminary data.</text>
</comment>
<organism evidence="3 4">
    <name type="scientific">Oceanipulchritudo coccoides</name>
    <dbReference type="NCBI Taxonomy" id="2706888"/>
    <lineage>
        <taxon>Bacteria</taxon>
        <taxon>Pseudomonadati</taxon>
        <taxon>Verrucomicrobiota</taxon>
        <taxon>Opitutia</taxon>
        <taxon>Puniceicoccales</taxon>
        <taxon>Oceanipulchritudinaceae</taxon>
        <taxon>Oceanipulchritudo</taxon>
    </lineage>
</organism>
<feature type="region of interest" description="Disordered" evidence="1">
    <location>
        <begin position="1"/>
        <end position="27"/>
    </location>
</feature>
<feature type="domain" description="Sulfatase-modifying factor enzyme-like" evidence="2">
    <location>
        <begin position="29"/>
        <end position="321"/>
    </location>
</feature>
<evidence type="ECO:0000259" key="2">
    <source>
        <dbReference type="Pfam" id="PF03781"/>
    </source>
</evidence>
<dbReference type="PANTHER" id="PTHR23150:SF19">
    <property type="entry name" value="FORMYLGLYCINE-GENERATING ENZYME"/>
    <property type="match status" value="1"/>
</dbReference>
<gene>
    <name evidence="3" type="ORF">G0Q06_14030</name>
</gene>
<evidence type="ECO:0000313" key="3">
    <source>
        <dbReference type="EMBL" id="NDV63578.1"/>
    </source>
</evidence>
<dbReference type="AlphaFoldDB" id="A0A6B2M3N8"/>
<dbReference type="Proteomes" id="UP000478417">
    <property type="component" value="Unassembled WGS sequence"/>
</dbReference>
<dbReference type="Gene3D" id="3.90.1580.10">
    <property type="entry name" value="paralog of FGE (formylglycine-generating enzyme)"/>
    <property type="match status" value="1"/>
</dbReference>
<dbReference type="EMBL" id="JAAGNX010000003">
    <property type="protein sequence ID" value="NDV63578.1"/>
    <property type="molecule type" value="Genomic_DNA"/>
</dbReference>
<dbReference type="PANTHER" id="PTHR23150">
    <property type="entry name" value="SULFATASE MODIFYING FACTOR 1, 2"/>
    <property type="match status" value="1"/>
</dbReference>
<dbReference type="InterPro" id="IPR051043">
    <property type="entry name" value="Sulfatase_Mod_Factor_Kinase"/>
</dbReference>
<feature type="region of interest" description="Disordered" evidence="1">
    <location>
        <begin position="260"/>
        <end position="279"/>
    </location>
</feature>
<dbReference type="InterPro" id="IPR042095">
    <property type="entry name" value="SUMF_sf"/>
</dbReference>
<dbReference type="GO" id="GO:0120147">
    <property type="term" value="F:formylglycine-generating oxidase activity"/>
    <property type="evidence" value="ECO:0007669"/>
    <property type="project" value="TreeGrafter"/>
</dbReference>
<name>A0A6B2M3N8_9BACT</name>
<dbReference type="InterPro" id="IPR016187">
    <property type="entry name" value="CTDL_fold"/>
</dbReference>
<evidence type="ECO:0000256" key="1">
    <source>
        <dbReference type="SAM" id="MobiDB-lite"/>
    </source>
</evidence>
<dbReference type="SUPFAM" id="SSF56436">
    <property type="entry name" value="C-type lectin-like"/>
    <property type="match status" value="1"/>
</dbReference>
<dbReference type="RefSeq" id="WP_163967295.1">
    <property type="nucleotide sequence ID" value="NZ_JAAGNX010000003.1"/>
</dbReference>
<proteinExistence type="predicted"/>